<reference evidence="1" key="1">
    <citation type="submission" date="2022-02" db="EMBL/GenBank/DDBJ databases">
        <title>Plant Genome Project.</title>
        <authorList>
            <person name="Zhang R.-G."/>
        </authorList>
    </citation>
    <scope>NUCLEOTIDE SEQUENCE</scope>
    <source>
        <strain evidence="1">AT1</strain>
    </source>
</reference>
<comment type="caution">
    <text evidence="1">The sequence shown here is derived from an EMBL/GenBank/DDBJ whole genome shotgun (WGS) entry which is preliminary data.</text>
</comment>
<organism evidence="1 2">
    <name type="scientific">Rhododendron molle</name>
    <name type="common">Chinese azalea</name>
    <name type="synonym">Azalea mollis</name>
    <dbReference type="NCBI Taxonomy" id="49168"/>
    <lineage>
        <taxon>Eukaryota</taxon>
        <taxon>Viridiplantae</taxon>
        <taxon>Streptophyta</taxon>
        <taxon>Embryophyta</taxon>
        <taxon>Tracheophyta</taxon>
        <taxon>Spermatophyta</taxon>
        <taxon>Magnoliopsida</taxon>
        <taxon>eudicotyledons</taxon>
        <taxon>Gunneridae</taxon>
        <taxon>Pentapetalae</taxon>
        <taxon>asterids</taxon>
        <taxon>Ericales</taxon>
        <taxon>Ericaceae</taxon>
        <taxon>Ericoideae</taxon>
        <taxon>Rhodoreae</taxon>
        <taxon>Rhododendron</taxon>
    </lineage>
</organism>
<evidence type="ECO:0000313" key="2">
    <source>
        <dbReference type="Proteomes" id="UP001062846"/>
    </source>
</evidence>
<dbReference type="Proteomes" id="UP001062846">
    <property type="component" value="Chromosome 4"/>
</dbReference>
<accession>A0ACC0P0L0</accession>
<keyword evidence="2" id="KW-1185">Reference proteome</keyword>
<name>A0ACC0P0L0_RHOML</name>
<sequence>MDCTLNDLEMWSYLNTEKFIHIMVEVARTEEATNSKKSRQFNDIQWHEILKELGVRTGRIGYTLPKIREKFTRIKKEYRAFKHMLDTTGFGWDETSQTVTVTDDVWLTYLQAHPKSAKFRNQGLDHFEELDELLSSSLANGAFARPNT</sequence>
<gene>
    <name evidence="1" type="ORF">RHMOL_Rhmol04G0141900</name>
</gene>
<dbReference type="EMBL" id="CM046391">
    <property type="protein sequence ID" value="KAI8559020.1"/>
    <property type="molecule type" value="Genomic_DNA"/>
</dbReference>
<proteinExistence type="predicted"/>
<protein>
    <submittedName>
        <fullName evidence="1">Uncharacterized protein</fullName>
    </submittedName>
</protein>
<evidence type="ECO:0000313" key="1">
    <source>
        <dbReference type="EMBL" id="KAI8559020.1"/>
    </source>
</evidence>